<evidence type="ECO:0000256" key="1">
    <source>
        <dbReference type="SAM" id="SignalP"/>
    </source>
</evidence>
<dbReference type="PANTHER" id="PTHR42941:SF1">
    <property type="entry name" value="SLL1037 PROTEIN"/>
    <property type="match status" value="1"/>
</dbReference>
<dbReference type="SUPFAM" id="SSF53850">
    <property type="entry name" value="Periplasmic binding protein-like II"/>
    <property type="match status" value="1"/>
</dbReference>
<dbReference type="PATRIC" id="fig|273678.4.peg.429"/>
<proteinExistence type="predicted"/>
<keyword evidence="3" id="KW-1185">Reference proteome</keyword>
<feature type="signal peptide" evidence="1">
    <location>
        <begin position="1"/>
        <end position="28"/>
    </location>
</feature>
<dbReference type="STRING" id="273678.RS84_00436"/>
<dbReference type="InterPro" id="IPR011852">
    <property type="entry name" value="TRAP_TAXI"/>
</dbReference>
<dbReference type="AlphaFoldDB" id="A0A0M2HRF1"/>
<organism evidence="2 3">
    <name type="scientific">Microbacterium hydrocarbonoxydans</name>
    <dbReference type="NCBI Taxonomy" id="273678"/>
    <lineage>
        <taxon>Bacteria</taxon>
        <taxon>Bacillati</taxon>
        <taxon>Actinomycetota</taxon>
        <taxon>Actinomycetes</taxon>
        <taxon>Micrococcales</taxon>
        <taxon>Microbacteriaceae</taxon>
        <taxon>Microbacterium</taxon>
    </lineage>
</organism>
<dbReference type="PROSITE" id="PS51257">
    <property type="entry name" value="PROKAR_LIPOPROTEIN"/>
    <property type="match status" value="1"/>
</dbReference>
<evidence type="ECO:0000313" key="3">
    <source>
        <dbReference type="Proteomes" id="UP000033900"/>
    </source>
</evidence>
<comment type="caution">
    <text evidence="2">The sequence shown here is derived from an EMBL/GenBank/DDBJ whole genome shotgun (WGS) entry which is preliminary data.</text>
</comment>
<accession>A0A0M2HRF1</accession>
<dbReference type="PANTHER" id="PTHR42941">
    <property type="entry name" value="SLL1037 PROTEIN"/>
    <property type="match status" value="1"/>
</dbReference>
<dbReference type="Gene3D" id="3.40.190.10">
    <property type="entry name" value="Periplasmic binding protein-like II"/>
    <property type="match status" value="2"/>
</dbReference>
<evidence type="ECO:0000313" key="2">
    <source>
        <dbReference type="EMBL" id="KJL49322.1"/>
    </source>
</evidence>
<name>A0A0M2HRF1_9MICO</name>
<dbReference type="RefSeq" id="WP_045256099.1">
    <property type="nucleotide sequence ID" value="NZ_JYJB01000004.1"/>
</dbReference>
<dbReference type="Proteomes" id="UP000033900">
    <property type="component" value="Unassembled WGS sequence"/>
</dbReference>
<dbReference type="EMBL" id="JYJB01000004">
    <property type="protein sequence ID" value="KJL49322.1"/>
    <property type="molecule type" value="Genomic_DNA"/>
</dbReference>
<gene>
    <name evidence="2" type="ORF">RS84_00436</name>
</gene>
<dbReference type="NCBIfam" id="TIGR02122">
    <property type="entry name" value="TRAP_TAXI"/>
    <property type="match status" value="1"/>
</dbReference>
<sequence>MRGAGRRIGAAILAVVAMLGLGGCSTRAAEWTDQTYAIAGGSPTGVYYDYGGRIGAALSDALDVTVQVEQTAGSLDNLRRVGSGQALLGFAQADAAADAVMGTGAFDQPLPVVAVARLYDEYLHVVVRGESDIDSIADLAGSTISLGARDSGVNVIATRVLDAAGVGIDTIQDPQLGLSDSISAMRSGEIDGFFWVGGLPTPGIEELASNQPVRLLPIERTWVTAINERYANAYRTADLPVGTYGLTQSAPTMAVPNYLVTASSTPDAVVRDILVTLFDARQEMAAEVPAAALLDRRQAVFTSPVELHPGAVDFYRGMRE</sequence>
<protein>
    <submittedName>
        <fullName evidence="2">NMT1/THI5 like protein</fullName>
    </submittedName>
</protein>
<dbReference type="Pfam" id="PF16868">
    <property type="entry name" value="NMT1_3"/>
    <property type="match status" value="1"/>
</dbReference>
<feature type="chain" id="PRO_5005634223" evidence="1">
    <location>
        <begin position="29"/>
        <end position="320"/>
    </location>
</feature>
<reference evidence="2 3" key="1">
    <citation type="submission" date="2015-02" db="EMBL/GenBank/DDBJ databases">
        <title>Draft genome sequences of ten Microbacterium spp. with emphasis on heavy metal contaminated environments.</title>
        <authorList>
            <person name="Corretto E."/>
        </authorList>
    </citation>
    <scope>NUCLEOTIDE SEQUENCE [LARGE SCALE GENOMIC DNA]</scope>
    <source>
        <strain evidence="2 3">SA35</strain>
    </source>
</reference>
<keyword evidence="1" id="KW-0732">Signal</keyword>
<dbReference type="OrthoDB" id="5582316at2"/>